<feature type="region of interest" description="Disordered" evidence="2">
    <location>
        <begin position="262"/>
        <end position="337"/>
    </location>
</feature>
<feature type="compositionally biased region" description="Basic and acidic residues" evidence="2">
    <location>
        <begin position="270"/>
        <end position="284"/>
    </location>
</feature>
<evidence type="ECO:0000256" key="2">
    <source>
        <dbReference type="SAM" id="MobiDB-lite"/>
    </source>
</evidence>
<feature type="compositionally biased region" description="Basic and acidic residues" evidence="2">
    <location>
        <begin position="201"/>
        <end position="213"/>
    </location>
</feature>
<organism evidence="3 4">
    <name type="scientific">Somion occarium</name>
    <dbReference type="NCBI Taxonomy" id="3059160"/>
    <lineage>
        <taxon>Eukaryota</taxon>
        <taxon>Fungi</taxon>
        <taxon>Dikarya</taxon>
        <taxon>Basidiomycota</taxon>
        <taxon>Agaricomycotina</taxon>
        <taxon>Agaricomycetes</taxon>
        <taxon>Polyporales</taxon>
        <taxon>Cerrenaceae</taxon>
        <taxon>Somion</taxon>
    </lineage>
</organism>
<feature type="coiled-coil region" evidence="1">
    <location>
        <begin position="150"/>
        <end position="184"/>
    </location>
</feature>
<feature type="compositionally biased region" description="Basic residues" evidence="2">
    <location>
        <begin position="214"/>
        <end position="227"/>
    </location>
</feature>
<accession>A0ABP1E6K2</accession>
<evidence type="ECO:0000313" key="3">
    <source>
        <dbReference type="EMBL" id="CAL1715696.1"/>
    </source>
</evidence>
<evidence type="ECO:0000313" key="4">
    <source>
        <dbReference type="Proteomes" id="UP001497453"/>
    </source>
</evidence>
<proteinExistence type="predicted"/>
<name>A0ABP1E6K2_9APHY</name>
<reference evidence="4" key="1">
    <citation type="submission" date="2024-04" db="EMBL/GenBank/DDBJ databases">
        <authorList>
            <person name="Shaw F."/>
            <person name="Minotto A."/>
        </authorList>
    </citation>
    <scope>NUCLEOTIDE SEQUENCE [LARGE SCALE GENOMIC DNA]</scope>
</reference>
<gene>
    <name evidence="3" type="ORF">GFSPODELE1_LOCUS10380</name>
</gene>
<keyword evidence="4" id="KW-1185">Reference proteome</keyword>
<feature type="coiled-coil region" evidence="1">
    <location>
        <begin position="564"/>
        <end position="612"/>
    </location>
</feature>
<sequence length="626" mass="69948">MEKISTTETSECGNEAHKDLLKKISTLEFQNEARAIRTSLLNAKLQETLDTLDALTTTHAQELSLEERTNERLQFKLRTARNYAKGLEKERDELRDVVQQLVDKVEKCDDFGLWPHNQMHISEHLEPLPPCQGDMPKDSKDDLKYATMVISSLKADLQNERQHVKVAEREIADLQAKLARREAELEICVVHTGHFVPFDEREVSASEKEEKHGQTRSHSRTTKRRKIPASSLSKEDIEKLFGFAIARNQSLELEVKAAKDRLEGMNAEKTPYRPDRNREVESPRRPLKPNLSAYATPSARPTPKSPNLAPLISEQSPSPYVLSPPRRTSPTPPTMTTSQAEIRIMSVQRQMEEQLQRLAAAIDDLATERRHFRELFDKRAREEAEDTDEPTAVEHTNLARIHGSARAVPQNASTGQSAVPVVFKSNPPLEASCYIIAGTKVEQGRTEQATVPSIIDLLDGDVPPRVPPPLEPTSSALMAGTVVDHDDDDTEKSMELATPLQPTLILGDASWHSRQGETVGDQVDPAMVPLPMSPPEVEVNLLAVDVDARPPEDNIVIADPADEEGAERSTSEHLEQRIEQLEDELRLAREELSETNEALQQLRHLVDMLQLEMEGGDLLSADVASG</sequence>
<keyword evidence="1" id="KW-0175">Coiled coil</keyword>
<feature type="compositionally biased region" description="Low complexity" evidence="2">
    <location>
        <begin position="323"/>
        <end position="337"/>
    </location>
</feature>
<protein>
    <submittedName>
        <fullName evidence="3">Uncharacterized protein</fullName>
    </submittedName>
</protein>
<evidence type="ECO:0000256" key="1">
    <source>
        <dbReference type="SAM" id="Coils"/>
    </source>
</evidence>
<feature type="coiled-coil region" evidence="1">
    <location>
        <begin position="70"/>
        <end position="107"/>
    </location>
</feature>
<feature type="region of interest" description="Disordered" evidence="2">
    <location>
        <begin position="201"/>
        <end position="231"/>
    </location>
</feature>
<dbReference type="EMBL" id="OZ037951">
    <property type="protein sequence ID" value="CAL1715696.1"/>
    <property type="molecule type" value="Genomic_DNA"/>
</dbReference>
<dbReference type="Proteomes" id="UP001497453">
    <property type="component" value="Chromosome 8"/>
</dbReference>